<dbReference type="AlphaFoldDB" id="A0A1D1XWR2"/>
<accession>A0A1D1XWR2</accession>
<proteinExistence type="predicted"/>
<protein>
    <submittedName>
        <fullName evidence="8">Pathogenesis-related genes transcriptional activator PTI5</fullName>
    </submittedName>
</protein>
<gene>
    <name evidence="8" type="primary">PTI5_1</name>
    <name evidence="8" type="ORF">g.173028</name>
</gene>
<dbReference type="EMBL" id="GDJX01021124">
    <property type="protein sequence ID" value="JAT46812.1"/>
    <property type="molecule type" value="Transcribed_RNA"/>
</dbReference>
<reference evidence="8" key="1">
    <citation type="submission" date="2015-07" db="EMBL/GenBank/DDBJ databases">
        <title>Transcriptome Assembly of Anthurium amnicola.</title>
        <authorList>
            <person name="Suzuki J."/>
        </authorList>
    </citation>
    <scope>NUCLEOTIDE SEQUENCE</scope>
</reference>
<keyword evidence="5" id="KW-0539">Nucleus</keyword>
<evidence type="ECO:0000256" key="4">
    <source>
        <dbReference type="ARBA" id="ARBA00023163"/>
    </source>
</evidence>
<dbReference type="GO" id="GO:0005634">
    <property type="term" value="C:nucleus"/>
    <property type="evidence" value="ECO:0007669"/>
    <property type="project" value="UniProtKB-SubCell"/>
</dbReference>
<dbReference type="GO" id="GO:0003700">
    <property type="term" value="F:DNA-binding transcription factor activity"/>
    <property type="evidence" value="ECO:0007669"/>
    <property type="project" value="InterPro"/>
</dbReference>
<feature type="compositionally biased region" description="Low complexity" evidence="6">
    <location>
        <begin position="106"/>
        <end position="115"/>
    </location>
</feature>
<feature type="region of interest" description="Disordered" evidence="6">
    <location>
        <begin position="1"/>
        <end position="66"/>
    </location>
</feature>
<keyword evidence="3" id="KW-0238">DNA-binding</keyword>
<evidence type="ECO:0000256" key="2">
    <source>
        <dbReference type="ARBA" id="ARBA00023015"/>
    </source>
</evidence>
<evidence type="ECO:0000256" key="1">
    <source>
        <dbReference type="ARBA" id="ARBA00004123"/>
    </source>
</evidence>
<name>A0A1D1XWR2_9ARAE</name>
<evidence type="ECO:0000313" key="8">
    <source>
        <dbReference type="EMBL" id="JAT46812.1"/>
    </source>
</evidence>
<comment type="subcellular location">
    <subcellularLocation>
        <location evidence="1">Nucleus</location>
    </subcellularLocation>
</comment>
<feature type="domain" description="AP2/ERF" evidence="7">
    <location>
        <begin position="120"/>
        <end position="138"/>
    </location>
</feature>
<keyword evidence="4" id="KW-0804">Transcription</keyword>
<feature type="non-terminal residue" evidence="8">
    <location>
        <position position="138"/>
    </location>
</feature>
<dbReference type="InterPro" id="IPR001471">
    <property type="entry name" value="AP2/ERF_dom"/>
</dbReference>
<feature type="region of interest" description="Disordered" evidence="6">
    <location>
        <begin position="82"/>
        <end position="123"/>
    </location>
</feature>
<evidence type="ECO:0000256" key="5">
    <source>
        <dbReference type="ARBA" id="ARBA00023242"/>
    </source>
</evidence>
<evidence type="ECO:0000256" key="3">
    <source>
        <dbReference type="ARBA" id="ARBA00023125"/>
    </source>
</evidence>
<organism evidence="8">
    <name type="scientific">Anthurium amnicola</name>
    <dbReference type="NCBI Taxonomy" id="1678845"/>
    <lineage>
        <taxon>Eukaryota</taxon>
        <taxon>Viridiplantae</taxon>
        <taxon>Streptophyta</taxon>
        <taxon>Embryophyta</taxon>
        <taxon>Tracheophyta</taxon>
        <taxon>Spermatophyta</taxon>
        <taxon>Magnoliopsida</taxon>
        <taxon>Liliopsida</taxon>
        <taxon>Araceae</taxon>
        <taxon>Pothoideae</taxon>
        <taxon>Potheae</taxon>
        <taxon>Anthurium</taxon>
    </lineage>
</organism>
<dbReference type="GO" id="GO:0003677">
    <property type="term" value="F:DNA binding"/>
    <property type="evidence" value="ECO:0007669"/>
    <property type="project" value="UniProtKB-KW"/>
</dbReference>
<feature type="non-terminal residue" evidence="8">
    <location>
        <position position="1"/>
    </location>
</feature>
<keyword evidence="2" id="KW-0805">Transcription regulation</keyword>
<dbReference type="PROSITE" id="PS51032">
    <property type="entry name" value="AP2_ERF"/>
    <property type="match status" value="1"/>
</dbReference>
<sequence>PTPPRAQACTTPPPALRPVGEPRPTDAESRGWPKGKTAMVPSTPTSKEFRSPAPAPPGELPLNENDSQDMVLFEVLNEAAMAGGGGRARVRPPPGREGLARRRTEPQPAAARAALGGRGHYRGVRRRPWGRFAAEIRD</sequence>
<evidence type="ECO:0000259" key="7">
    <source>
        <dbReference type="PROSITE" id="PS51032"/>
    </source>
</evidence>
<evidence type="ECO:0000256" key="6">
    <source>
        <dbReference type="SAM" id="MobiDB-lite"/>
    </source>
</evidence>